<feature type="signal peptide" evidence="1">
    <location>
        <begin position="1"/>
        <end position="19"/>
    </location>
</feature>
<keyword evidence="1" id="KW-0732">Signal</keyword>
<gene>
    <name evidence="2" type="ORF">CVT26_011695</name>
</gene>
<dbReference type="InParanoid" id="A0A409YGY5"/>
<dbReference type="Proteomes" id="UP000284706">
    <property type="component" value="Unassembled WGS sequence"/>
</dbReference>
<evidence type="ECO:0000313" key="3">
    <source>
        <dbReference type="Proteomes" id="UP000284706"/>
    </source>
</evidence>
<dbReference type="OrthoDB" id="447516at2759"/>
<feature type="chain" id="PRO_5019209268" evidence="1">
    <location>
        <begin position="20"/>
        <end position="284"/>
    </location>
</feature>
<dbReference type="AlphaFoldDB" id="A0A409YGY5"/>
<reference evidence="2 3" key="1">
    <citation type="journal article" date="2018" name="Evol. Lett.">
        <title>Horizontal gene cluster transfer increased hallucinogenic mushroom diversity.</title>
        <authorList>
            <person name="Reynolds H.T."/>
            <person name="Vijayakumar V."/>
            <person name="Gluck-Thaler E."/>
            <person name="Korotkin H.B."/>
            <person name="Matheny P.B."/>
            <person name="Slot J.C."/>
        </authorList>
    </citation>
    <scope>NUCLEOTIDE SEQUENCE [LARGE SCALE GENOMIC DNA]</scope>
    <source>
        <strain evidence="2 3">SRW20</strain>
    </source>
</reference>
<sequence length="284" mass="32281">MVQVIKVFIVVGTIVPALAAPIDLQRPILEAREPEPVISPSALIKAGKIGYKIFSGVSLATSFAPLFHHHHKNKNKNKNHKREFVEDVELEIREPLWFPNMAEIKAFGKFLKMAGKKGKSGVEFGATVAPFIPHLGKKKKQANHRRDLEDLERREPVGKPLRLPHIKLPHFKMPHFHIPHIKLPHISRGHLAKFGGGAAAVAGFGGIIAASQLQSRELVDAQYEFAREDDAYDLYSREYDDEVFYAREDEEDMYSREYDEAAVKAREWEFDIDLREIPGFDDLD</sequence>
<evidence type="ECO:0000313" key="2">
    <source>
        <dbReference type="EMBL" id="PPR02276.1"/>
    </source>
</evidence>
<protein>
    <submittedName>
        <fullName evidence="2">Uncharacterized protein</fullName>
    </submittedName>
</protein>
<evidence type="ECO:0000256" key="1">
    <source>
        <dbReference type="SAM" id="SignalP"/>
    </source>
</evidence>
<keyword evidence="3" id="KW-1185">Reference proteome</keyword>
<proteinExistence type="predicted"/>
<accession>A0A409YGY5</accession>
<dbReference type="EMBL" id="NHYE01000859">
    <property type="protein sequence ID" value="PPR02276.1"/>
    <property type="molecule type" value="Genomic_DNA"/>
</dbReference>
<name>A0A409YGY5_9AGAR</name>
<organism evidence="2 3">
    <name type="scientific">Gymnopilus dilepis</name>
    <dbReference type="NCBI Taxonomy" id="231916"/>
    <lineage>
        <taxon>Eukaryota</taxon>
        <taxon>Fungi</taxon>
        <taxon>Dikarya</taxon>
        <taxon>Basidiomycota</taxon>
        <taxon>Agaricomycotina</taxon>
        <taxon>Agaricomycetes</taxon>
        <taxon>Agaricomycetidae</taxon>
        <taxon>Agaricales</taxon>
        <taxon>Agaricineae</taxon>
        <taxon>Hymenogastraceae</taxon>
        <taxon>Gymnopilus</taxon>
    </lineage>
</organism>
<comment type="caution">
    <text evidence="2">The sequence shown here is derived from an EMBL/GenBank/DDBJ whole genome shotgun (WGS) entry which is preliminary data.</text>
</comment>